<evidence type="ECO:0000256" key="5">
    <source>
        <dbReference type="ARBA" id="ARBA00023242"/>
    </source>
</evidence>
<comment type="function">
    <text evidence="6">Component of the Mediator complex, a coactivator involved in the regulated transcription of nearly all RNA polymerase II-dependent genes. Mediator functions as a bridge to convey information from gene-specific regulatory proteins to the basal RNA polymerase II transcription machinery. Mediator is recruited to promoters by direct interactions with regulatory proteins and serves as a scaffold for the assembly of a functional preinitiation complex with RNA polymerase II and the general transcription factors.</text>
</comment>
<name>A9V744_MONBE</name>
<dbReference type="EMBL" id="CH991564">
    <property type="protein sequence ID" value="EDQ86727.1"/>
    <property type="molecule type" value="Genomic_DNA"/>
</dbReference>
<dbReference type="GO" id="GO:0003712">
    <property type="term" value="F:transcription coregulator activity"/>
    <property type="evidence" value="ECO:0007669"/>
    <property type="project" value="InterPro"/>
</dbReference>
<accession>A9V744</accession>
<sequence>MAAEADTTPALRAAEKAVEEAIQHLHAAGISSLDVKAGSRDVANHIAKFSDSLLAMEAAATKIDPNQTIPADLLKAVDANEAPEEYTIRKLEELSLSLASLDASRHSYKEVKESIEAELADLLKATP</sequence>
<keyword evidence="3 6" id="KW-0805">Transcription regulation</keyword>
<dbReference type="RefSeq" id="XP_001748563.1">
    <property type="nucleotide sequence ID" value="XM_001748511.1"/>
</dbReference>
<organism evidence="7 8">
    <name type="scientific">Monosiga brevicollis</name>
    <name type="common">Choanoflagellate</name>
    <dbReference type="NCBI Taxonomy" id="81824"/>
    <lineage>
        <taxon>Eukaryota</taxon>
        <taxon>Choanoflagellata</taxon>
        <taxon>Craspedida</taxon>
        <taxon>Salpingoecidae</taxon>
        <taxon>Monosiga</taxon>
    </lineage>
</organism>
<evidence type="ECO:0000256" key="6">
    <source>
        <dbReference type="RuleBase" id="RU364146"/>
    </source>
</evidence>
<dbReference type="InParanoid" id="A9V744"/>
<evidence type="ECO:0000313" key="7">
    <source>
        <dbReference type="EMBL" id="EDQ86727.1"/>
    </source>
</evidence>
<comment type="subunit">
    <text evidence="6">Component of the Mediator complex.</text>
</comment>
<dbReference type="AlphaFoldDB" id="A9V744"/>
<evidence type="ECO:0000256" key="4">
    <source>
        <dbReference type="ARBA" id="ARBA00023163"/>
    </source>
</evidence>
<comment type="similarity">
    <text evidence="2 6">Belongs to the Mediator complex subunit 10 family.</text>
</comment>
<dbReference type="GO" id="GO:0016592">
    <property type="term" value="C:mediator complex"/>
    <property type="evidence" value="ECO:0007669"/>
    <property type="project" value="InterPro"/>
</dbReference>
<protein>
    <recommendedName>
        <fullName evidence="6">Mediator of RNA polymerase II transcription subunit 10</fullName>
    </recommendedName>
    <alternativeName>
        <fullName evidence="6">Mediator complex subunit 10</fullName>
    </alternativeName>
</protein>
<evidence type="ECO:0000256" key="3">
    <source>
        <dbReference type="ARBA" id="ARBA00023015"/>
    </source>
</evidence>
<keyword evidence="4 6" id="KW-0804">Transcription</keyword>
<reference evidence="7 8" key="1">
    <citation type="journal article" date="2008" name="Nature">
        <title>The genome of the choanoflagellate Monosiga brevicollis and the origin of metazoans.</title>
        <authorList>
            <consortium name="JGI Sequencing"/>
            <person name="King N."/>
            <person name="Westbrook M.J."/>
            <person name="Young S.L."/>
            <person name="Kuo A."/>
            <person name="Abedin M."/>
            <person name="Chapman J."/>
            <person name="Fairclough S."/>
            <person name="Hellsten U."/>
            <person name="Isogai Y."/>
            <person name="Letunic I."/>
            <person name="Marr M."/>
            <person name="Pincus D."/>
            <person name="Putnam N."/>
            <person name="Rokas A."/>
            <person name="Wright K.J."/>
            <person name="Zuzow R."/>
            <person name="Dirks W."/>
            <person name="Good M."/>
            <person name="Goodstein D."/>
            <person name="Lemons D."/>
            <person name="Li W."/>
            <person name="Lyons J.B."/>
            <person name="Morris A."/>
            <person name="Nichols S."/>
            <person name="Richter D.J."/>
            <person name="Salamov A."/>
            <person name="Bork P."/>
            <person name="Lim W.A."/>
            <person name="Manning G."/>
            <person name="Miller W.T."/>
            <person name="McGinnis W."/>
            <person name="Shapiro H."/>
            <person name="Tjian R."/>
            <person name="Grigoriev I.V."/>
            <person name="Rokhsar D."/>
        </authorList>
    </citation>
    <scope>NUCLEOTIDE SEQUENCE [LARGE SCALE GENOMIC DNA]</scope>
    <source>
        <strain evidence="8">MX1 / ATCC 50154</strain>
    </source>
</reference>
<dbReference type="Proteomes" id="UP000001357">
    <property type="component" value="Unassembled WGS sequence"/>
</dbReference>
<dbReference type="InterPro" id="IPR019145">
    <property type="entry name" value="Mediator_Med10"/>
</dbReference>
<evidence type="ECO:0000256" key="1">
    <source>
        <dbReference type="ARBA" id="ARBA00004123"/>
    </source>
</evidence>
<dbReference type="Pfam" id="PF09748">
    <property type="entry name" value="Med10"/>
    <property type="match status" value="1"/>
</dbReference>
<comment type="subcellular location">
    <subcellularLocation>
        <location evidence="1 6">Nucleus</location>
    </subcellularLocation>
</comment>
<gene>
    <name evidence="6" type="primary">MED10</name>
    <name evidence="7" type="ORF">MONBRDRAFT_28074</name>
</gene>
<evidence type="ECO:0000313" key="8">
    <source>
        <dbReference type="Proteomes" id="UP000001357"/>
    </source>
</evidence>
<dbReference type="KEGG" id="mbr:MONBRDRAFT_28074"/>
<dbReference type="GO" id="GO:0006357">
    <property type="term" value="P:regulation of transcription by RNA polymerase II"/>
    <property type="evidence" value="ECO:0007669"/>
    <property type="project" value="InterPro"/>
</dbReference>
<keyword evidence="8" id="KW-1185">Reference proteome</keyword>
<proteinExistence type="inferred from homology"/>
<keyword evidence="5 6" id="KW-0539">Nucleus</keyword>
<evidence type="ECO:0000256" key="2">
    <source>
        <dbReference type="ARBA" id="ARBA00005389"/>
    </source>
</evidence>
<dbReference type="GeneID" id="5893800"/>
<keyword evidence="6" id="KW-0010">Activator</keyword>